<gene>
    <name evidence="2" type="ORF">CHUV0807_2317</name>
</gene>
<feature type="compositionally biased region" description="Low complexity" evidence="1">
    <location>
        <begin position="24"/>
        <end position="35"/>
    </location>
</feature>
<dbReference type="RefSeq" id="WP_256861029.1">
    <property type="nucleotide sequence ID" value="NZ_FKLO01000079.1"/>
</dbReference>
<feature type="compositionally biased region" description="Pro residues" evidence="1">
    <location>
        <begin position="60"/>
        <end position="72"/>
    </location>
</feature>
<organism evidence="2 3">
    <name type="scientific">Cardiobacterium hominis</name>
    <dbReference type="NCBI Taxonomy" id="2718"/>
    <lineage>
        <taxon>Bacteria</taxon>
        <taxon>Pseudomonadati</taxon>
        <taxon>Pseudomonadota</taxon>
        <taxon>Gammaproteobacteria</taxon>
        <taxon>Cardiobacteriales</taxon>
        <taxon>Cardiobacteriaceae</taxon>
        <taxon>Cardiobacterium</taxon>
    </lineage>
</organism>
<proteinExistence type="predicted"/>
<feature type="region of interest" description="Disordered" evidence="1">
    <location>
        <begin position="1"/>
        <end position="96"/>
    </location>
</feature>
<protein>
    <submittedName>
        <fullName evidence="2">Uncharacterized protein</fullName>
    </submittedName>
</protein>
<accession>A0A1C3H6Z5</accession>
<reference evidence="3" key="1">
    <citation type="submission" date="2016-04" db="EMBL/GenBank/DDBJ databases">
        <authorList>
            <person name="Tagini F."/>
        </authorList>
    </citation>
    <scope>NUCLEOTIDE SEQUENCE [LARGE SCALE GENOMIC DNA]</scope>
    <source>
        <strain evidence="3">CHUV0807</strain>
    </source>
</reference>
<evidence type="ECO:0000313" key="3">
    <source>
        <dbReference type="Proteomes" id="UP000190837"/>
    </source>
</evidence>
<dbReference type="AlphaFoldDB" id="A0A1C3H6Z5"/>
<evidence type="ECO:0000313" key="2">
    <source>
        <dbReference type="EMBL" id="SAM71398.1"/>
    </source>
</evidence>
<name>A0A1C3H6Z5_9GAMM</name>
<evidence type="ECO:0000256" key="1">
    <source>
        <dbReference type="SAM" id="MobiDB-lite"/>
    </source>
</evidence>
<dbReference type="EMBL" id="FKLO01000079">
    <property type="protein sequence ID" value="SAM71398.1"/>
    <property type="molecule type" value="Genomic_DNA"/>
</dbReference>
<sequence>MTPKQPPAADKPNWGEPVFPIHAPYPGGYSPTGSPRFPGIADDAPALAQKIRITPSAAEPAPPPEPAAPPPRTANAKKPPRPQRAPSHNKTKEPRMALGKLLFGGGSSRTPVLEWQKLKSRNSKHTTELYRTAVPGGWLISQSVTGGLVFLPDPEHEWDGDSLTLYPDNND</sequence>
<dbReference type="Proteomes" id="UP000190837">
    <property type="component" value="Unassembled WGS sequence"/>
</dbReference>